<accession>A0A0G4PXM7</accession>
<feature type="compositionally biased region" description="Low complexity" evidence="1">
    <location>
        <begin position="245"/>
        <end position="259"/>
    </location>
</feature>
<organism evidence="3 5">
    <name type="scientific">Penicillium camemberti (strain FM 013)</name>
    <dbReference type="NCBI Taxonomy" id="1429867"/>
    <lineage>
        <taxon>Eukaryota</taxon>
        <taxon>Fungi</taxon>
        <taxon>Dikarya</taxon>
        <taxon>Ascomycota</taxon>
        <taxon>Pezizomycotina</taxon>
        <taxon>Eurotiomycetes</taxon>
        <taxon>Eurotiomycetidae</taxon>
        <taxon>Eurotiales</taxon>
        <taxon>Aspergillaceae</taxon>
        <taxon>Penicillium</taxon>
    </lineage>
</organism>
<proteinExistence type="predicted"/>
<dbReference type="Pfam" id="PF13424">
    <property type="entry name" value="TPR_12"/>
    <property type="match status" value="2"/>
</dbReference>
<dbReference type="Pfam" id="PF13374">
    <property type="entry name" value="TPR_10"/>
    <property type="match status" value="1"/>
</dbReference>
<sequence length="299" mass="33996">MSNLASCYIQMGCRNDAIKMQEQVVYTRQRILGEEHPCTLVSMENLATMYSSLDLAAQDPKARRETDDNMQLDRTHFLRLNFLCGLAQTYDKLGYLDKAKFMHESAVNIATRLYGPEHKNTLAALNNLAVNFGYQGLNDEAARLYKKIMGICQKDSAVERLTMLRCMSNLANCLCCLGSTQEAFDMHYLVMEECISLLDLHHPVAINAFTNLRDSYRKTGHLEEALRLDKYLLKMDRWVTSEKNSVTMSSGTHSSASSGDRAHSPAQSKQEASIHDERPQRSYQTICIVQDWIKKCSEK</sequence>
<evidence type="ECO:0000313" key="5">
    <source>
        <dbReference type="Proteomes" id="UP000053732"/>
    </source>
</evidence>
<dbReference type="Gene3D" id="1.25.40.10">
    <property type="entry name" value="Tetratricopeptide repeat domain"/>
    <property type="match status" value="2"/>
</dbReference>
<evidence type="ECO:0000313" key="4">
    <source>
        <dbReference type="EMBL" id="CRL31218.1"/>
    </source>
</evidence>
<dbReference type="PANTHER" id="PTHR46082:SF6">
    <property type="entry name" value="AAA+ ATPASE DOMAIN-CONTAINING PROTEIN-RELATED"/>
    <property type="match status" value="1"/>
</dbReference>
<dbReference type="EMBL" id="HG793181">
    <property type="protein sequence ID" value="CRL30341.1"/>
    <property type="molecule type" value="Genomic_DNA"/>
</dbReference>
<gene>
    <name evidence="2" type="ORF">PCAMFM013_S048g000053</name>
    <name evidence="3" type="ORF">PCAMFM013_S082g000004</name>
    <name evidence="4" type="ORF">PCAMFM013_S091g000001</name>
</gene>
<name>A0A0G4PXM7_PENC3</name>
<dbReference type="AlphaFoldDB" id="A0A0G4PXM7"/>
<evidence type="ECO:0000313" key="3">
    <source>
        <dbReference type="EMBL" id="CRL31157.1"/>
    </source>
</evidence>
<dbReference type="STRING" id="1429867.A0A0G4PXM7"/>
<protein>
    <submittedName>
        <fullName evidence="3">Tetratricopeptide-like helical</fullName>
    </submittedName>
</protein>
<reference evidence="3 5" key="1">
    <citation type="journal article" date="2014" name="Nat. Commun.">
        <title>Multiple recent horizontal transfers of a large genomic region in cheese making fungi.</title>
        <authorList>
            <person name="Cheeseman K."/>
            <person name="Ropars J."/>
            <person name="Renault P."/>
            <person name="Dupont J."/>
            <person name="Gouzy J."/>
            <person name="Branca A."/>
            <person name="Abraham A.L."/>
            <person name="Ceppi M."/>
            <person name="Conseiller E."/>
            <person name="Debuchy R."/>
            <person name="Malagnac F."/>
            <person name="Goarin A."/>
            <person name="Silar P."/>
            <person name="Lacoste S."/>
            <person name="Sallet E."/>
            <person name="Bensimon A."/>
            <person name="Giraud T."/>
            <person name="Brygoo Y."/>
        </authorList>
    </citation>
    <scope>NUCLEOTIDE SEQUENCE [LARGE SCALE GENOMIC DNA]</scope>
    <source>
        <strain evidence="5">FM 013</strain>
        <strain evidence="3">FM013</strain>
    </source>
</reference>
<dbReference type="InterPro" id="IPR053137">
    <property type="entry name" value="NLR-like"/>
</dbReference>
<dbReference type="PANTHER" id="PTHR46082">
    <property type="entry name" value="ATP/GTP-BINDING PROTEIN-RELATED"/>
    <property type="match status" value="1"/>
</dbReference>
<evidence type="ECO:0000256" key="1">
    <source>
        <dbReference type="SAM" id="MobiDB-lite"/>
    </source>
</evidence>
<dbReference type="SUPFAM" id="SSF48452">
    <property type="entry name" value="TPR-like"/>
    <property type="match status" value="1"/>
</dbReference>
<dbReference type="EMBL" id="HG793213">
    <property type="protein sequence ID" value="CRL31157.1"/>
    <property type="molecule type" value="Genomic_DNA"/>
</dbReference>
<dbReference type="EMBL" id="HG793222">
    <property type="protein sequence ID" value="CRL31218.1"/>
    <property type="molecule type" value="Genomic_DNA"/>
</dbReference>
<keyword evidence="5" id="KW-1185">Reference proteome</keyword>
<evidence type="ECO:0000313" key="2">
    <source>
        <dbReference type="EMBL" id="CRL30341.1"/>
    </source>
</evidence>
<feature type="region of interest" description="Disordered" evidence="1">
    <location>
        <begin position="244"/>
        <end position="278"/>
    </location>
</feature>
<dbReference type="Proteomes" id="UP000053732">
    <property type="component" value="Unassembled WGS sequence"/>
</dbReference>
<dbReference type="InterPro" id="IPR011990">
    <property type="entry name" value="TPR-like_helical_dom_sf"/>
</dbReference>